<dbReference type="AlphaFoldDB" id="A0A9Q1QL29"/>
<evidence type="ECO:0000313" key="3">
    <source>
        <dbReference type="Proteomes" id="UP001153076"/>
    </source>
</evidence>
<dbReference type="Proteomes" id="UP001153076">
    <property type="component" value="Unassembled WGS sequence"/>
</dbReference>
<sequence>MAKGRRPISTQSDRLLGFGNYNYGHGQHHHDESEFGEEEVWSTVEAVRDHQGHLHHHGGGWTLRATTEGGRTSRAQQHVGGLSLAFDQEKTTSSSRIMHQFGGNGGAPRGARHDATSAPVSVPDWSKLLRFDSVESMHYSDEDDRIGDSGTEPPHEYLARSRKMNAMSVFEGVGRTLKGRDLSRVRDAVWSQTGFEGFRLMTP</sequence>
<dbReference type="PANTHER" id="PTHR46525:SF18">
    <property type="entry name" value="SENESCENCE REGULATOR S40"/>
    <property type="match status" value="1"/>
</dbReference>
<accession>A0A9Q1QL29</accession>
<evidence type="ECO:0000313" key="2">
    <source>
        <dbReference type="EMBL" id="KAJ8446608.1"/>
    </source>
</evidence>
<comment type="similarity">
    <text evidence="1">Belongs to the senescence regulator S40 family.</text>
</comment>
<dbReference type="PANTHER" id="PTHR46525">
    <property type="entry name" value="EMB|CAB72159.1"/>
    <property type="match status" value="1"/>
</dbReference>
<name>A0A9Q1QL29_9CARY</name>
<reference evidence="2" key="1">
    <citation type="submission" date="2022-04" db="EMBL/GenBank/DDBJ databases">
        <title>Carnegiea gigantea Genome sequencing and assembly v2.</title>
        <authorList>
            <person name="Copetti D."/>
            <person name="Sanderson M.J."/>
            <person name="Burquez A."/>
            <person name="Wojciechowski M.F."/>
        </authorList>
    </citation>
    <scope>NUCLEOTIDE SEQUENCE</scope>
    <source>
        <strain evidence="2">SGP5-SGP5p</strain>
        <tissue evidence="2">Aerial part</tissue>
    </source>
</reference>
<protein>
    <submittedName>
        <fullName evidence="2">Uncharacterized protein</fullName>
    </submittedName>
</protein>
<evidence type="ECO:0000256" key="1">
    <source>
        <dbReference type="ARBA" id="ARBA00034773"/>
    </source>
</evidence>
<gene>
    <name evidence="2" type="ORF">Cgig2_019761</name>
</gene>
<dbReference type="EMBL" id="JAKOGI010000052">
    <property type="protein sequence ID" value="KAJ8446608.1"/>
    <property type="molecule type" value="Genomic_DNA"/>
</dbReference>
<comment type="caution">
    <text evidence="2">The sequence shown here is derived from an EMBL/GenBank/DDBJ whole genome shotgun (WGS) entry which is preliminary data.</text>
</comment>
<dbReference type="OrthoDB" id="1917735at2759"/>
<dbReference type="Pfam" id="PF04520">
    <property type="entry name" value="Senescence_reg"/>
    <property type="match status" value="1"/>
</dbReference>
<proteinExistence type="inferred from homology"/>
<organism evidence="2 3">
    <name type="scientific">Carnegiea gigantea</name>
    <dbReference type="NCBI Taxonomy" id="171969"/>
    <lineage>
        <taxon>Eukaryota</taxon>
        <taxon>Viridiplantae</taxon>
        <taxon>Streptophyta</taxon>
        <taxon>Embryophyta</taxon>
        <taxon>Tracheophyta</taxon>
        <taxon>Spermatophyta</taxon>
        <taxon>Magnoliopsida</taxon>
        <taxon>eudicotyledons</taxon>
        <taxon>Gunneridae</taxon>
        <taxon>Pentapetalae</taxon>
        <taxon>Caryophyllales</taxon>
        <taxon>Cactineae</taxon>
        <taxon>Cactaceae</taxon>
        <taxon>Cactoideae</taxon>
        <taxon>Echinocereeae</taxon>
        <taxon>Carnegiea</taxon>
    </lineage>
</organism>
<dbReference type="InterPro" id="IPR007608">
    <property type="entry name" value="Senescence_reg_S40"/>
</dbReference>
<dbReference type="GO" id="GO:0010150">
    <property type="term" value="P:leaf senescence"/>
    <property type="evidence" value="ECO:0007669"/>
    <property type="project" value="UniProtKB-ARBA"/>
</dbReference>
<keyword evidence="3" id="KW-1185">Reference proteome</keyword>